<protein>
    <submittedName>
        <fullName evidence="2">IS1380 family transposase</fullName>
    </submittedName>
</protein>
<evidence type="ECO:0000313" key="2">
    <source>
        <dbReference type="EMBL" id="MBM3273754.1"/>
    </source>
</evidence>
<feature type="domain" description="Transposase DDE" evidence="1">
    <location>
        <begin position="14"/>
        <end position="356"/>
    </location>
</feature>
<dbReference type="NCBIfam" id="NF033539">
    <property type="entry name" value="transpos_IS1380"/>
    <property type="match status" value="1"/>
</dbReference>
<sequence length="356" mass="39573">MQHLTTRFPVPTPRGKKVFAAFDPGELTTDAGIAFIRSVDDRLGLTASLAPLLPDPRNPLLIHHPHLDLLRQRVYAIIAGYEDTNDATKLRSDPALKLATGRSPFDPADDLAGQPSLCRFEHRITAQSLALMQMTFVEHWLAHRAGPEKMLIDMDSTWDETHGAQQLTFFNGHYDSYGYHPLLAFDAETGDLIVAHLRPGNVGAAEGALALLEGIVESIRAKWPEMPILFRADGGFATPDIYDWCEANAVDYAIGLPINKVLERLSADCLAAAKAEFHAGNLPPGEVGKAFKEFRYKAESWKKDRCVIAKAEHGGLGPNQRYVVTNLKSRTPRKMYEFYCERGPSENWIKNLKNAL</sequence>
<gene>
    <name evidence="2" type="ORF">FJZ00_01275</name>
</gene>
<dbReference type="InterPro" id="IPR047960">
    <property type="entry name" value="Transpos_IS1380"/>
</dbReference>
<dbReference type="InterPro" id="IPR025668">
    <property type="entry name" value="Tnp_DDE_dom"/>
</dbReference>
<reference evidence="2 3" key="1">
    <citation type="submission" date="2019-03" db="EMBL/GenBank/DDBJ databases">
        <title>Lake Tanganyika Metagenome-Assembled Genomes (MAGs).</title>
        <authorList>
            <person name="Tran P."/>
        </authorList>
    </citation>
    <scope>NUCLEOTIDE SEQUENCE [LARGE SCALE GENOMIC DNA]</scope>
    <source>
        <strain evidence="2">K_DeepCast_65m_m2_236</strain>
    </source>
</reference>
<evidence type="ECO:0000259" key="1">
    <source>
        <dbReference type="Pfam" id="PF13701"/>
    </source>
</evidence>
<dbReference type="Pfam" id="PF13701">
    <property type="entry name" value="DDE_Tnp_1_4"/>
    <property type="match status" value="1"/>
</dbReference>
<dbReference type="EMBL" id="VGJX01000042">
    <property type="protein sequence ID" value="MBM3273754.1"/>
    <property type="molecule type" value="Genomic_DNA"/>
</dbReference>
<evidence type="ECO:0000313" key="3">
    <source>
        <dbReference type="Proteomes" id="UP000703893"/>
    </source>
</evidence>
<proteinExistence type="predicted"/>
<feature type="non-terminal residue" evidence="2">
    <location>
        <position position="356"/>
    </location>
</feature>
<dbReference type="AlphaFoldDB" id="A0A938BLZ1"/>
<comment type="caution">
    <text evidence="2">The sequence shown here is derived from an EMBL/GenBank/DDBJ whole genome shotgun (WGS) entry which is preliminary data.</text>
</comment>
<name>A0A938BLZ1_9BACT</name>
<accession>A0A938BLZ1</accession>
<dbReference type="Proteomes" id="UP000703893">
    <property type="component" value="Unassembled WGS sequence"/>
</dbReference>
<organism evidence="2 3">
    <name type="scientific">Candidatus Tanganyikabacteria bacterium</name>
    <dbReference type="NCBI Taxonomy" id="2961651"/>
    <lineage>
        <taxon>Bacteria</taxon>
        <taxon>Bacillati</taxon>
        <taxon>Candidatus Sericytochromatia</taxon>
        <taxon>Candidatus Tanganyikabacteria</taxon>
    </lineage>
</organism>